<comment type="caution">
    <text evidence="2">The sequence shown here is derived from an EMBL/GenBank/DDBJ whole genome shotgun (WGS) entry which is preliminary data.</text>
</comment>
<evidence type="ECO:0000259" key="1">
    <source>
        <dbReference type="PROSITE" id="PS50164"/>
    </source>
</evidence>
<dbReference type="InterPro" id="IPR000305">
    <property type="entry name" value="GIY-YIG_endonuc"/>
</dbReference>
<dbReference type="PROSITE" id="PS50164">
    <property type="entry name" value="GIY_YIG"/>
    <property type="match status" value="1"/>
</dbReference>
<gene>
    <name evidence="2" type="ORF">GCM10011340_08720</name>
</gene>
<reference evidence="3" key="1">
    <citation type="journal article" date="2019" name="Int. J. Syst. Evol. Microbiol.">
        <title>The Global Catalogue of Microorganisms (GCM) 10K type strain sequencing project: providing services to taxonomists for standard genome sequencing and annotation.</title>
        <authorList>
            <consortium name="The Broad Institute Genomics Platform"/>
            <consortium name="The Broad Institute Genome Sequencing Center for Infectious Disease"/>
            <person name="Wu L."/>
            <person name="Ma J."/>
        </authorList>
    </citation>
    <scope>NUCLEOTIDE SEQUENCE [LARGE SCALE GENOMIC DNA]</scope>
    <source>
        <strain evidence="3">CGMCC 1.15111</strain>
    </source>
</reference>
<evidence type="ECO:0000313" key="2">
    <source>
        <dbReference type="EMBL" id="GHE56088.1"/>
    </source>
</evidence>
<dbReference type="Gene3D" id="3.40.1440.10">
    <property type="entry name" value="GIY-YIG endonuclease"/>
    <property type="match status" value="1"/>
</dbReference>
<dbReference type="InterPro" id="IPR035901">
    <property type="entry name" value="GIY-YIG_endonuc_sf"/>
</dbReference>
<dbReference type="Proteomes" id="UP000658258">
    <property type="component" value="Unassembled WGS sequence"/>
</dbReference>
<proteinExistence type="predicted"/>
<keyword evidence="3" id="KW-1185">Reference proteome</keyword>
<dbReference type="RefSeq" id="WP_189628958.1">
    <property type="nucleotide sequence ID" value="NZ_BNAG01000001.1"/>
</dbReference>
<feature type="domain" description="GIY-YIG" evidence="1">
    <location>
        <begin position="8"/>
        <end position="85"/>
    </location>
</feature>
<accession>A0ABQ3I1Q4</accession>
<dbReference type="Pfam" id="PF01541">
    <property type="entry name" value="GIY-YIG"/>
    <property type="match status" value="1"/>
</dbReference>
<sequence>MPAFFVYIKHTTYILYSPGIDRYDIGYTSSFSDRLSFHNDGARNKIWTKRGIPWEVYLTVEGLEKSTARKLELHLKKMKSRNYLKELKQNPKKLEELLLKLS</sequence>
<name>A0ABQ3I1Q4_9BACT</name>
<evidence type="ECO:0000313" key="3">
    <source>
        <dbReference type="Proteomes" id="UP000658258"/>
    </source>
</evidence>
<organism evidence="2 3">
    <name type="scientific">Roseivirga thermotolerans</name>
    <dbReference type="NCBI Taxonomy" id="1758176"/>
    <lineage>
        <taxon>Bacteria</taxon>
        <taxon>Pseudomonadati</taxon>
        <taxon>Bacteroidota</taxon>
        <taxon>Cytophagia</taxon>
        <taxon>Cytophagales</taxon>
        <taxon>Roseivirgaceae</taxon>
        <taxon>Roseivirga</taxon>
    </lineage>
</organism>
<dbReference type="EMBL" id="BNAG01000001">
    <property type="protein sequence ID" value="GHE56088.1"/>
    <property type="molecule type" value="Genomic_DNA"/>
</dbReference>
<protein>
    <recommendedName>
        <fullName evidence="1">GIY-YIG domain-containing protein</fullName>
    </recommendedName>
</protein>